<dbReference type="GO" id="GO:0048193">
    <property type="term" value="P:Golgi vesicle transport"/>
    <property type="evidence" value="ECO:0007669"/>
    <property type="project" value="InterPro"/>
</dbReference>
<dbReference type="PANTHER" id="PTHR13251:SF3">
    <property type="entry name" value="TRAFFICKING PROTEIN PARTICLE COMPLEX SUBUNIT 10"/>
    <property type="match status" value="1"/>
</dbReference>
<dbReference type="PANTHER" id="PTHR13251">
    <property type="entry name" value="EPILEPSY HOLOPROSENCEPHALY CANDIDATE 1/TMEM1"/>
    <property type="match status" value="1"/>
</dbReference>
<dbReference type="GO" id="GO:1990071">
    <property type="term" value="C:TRAPPII protein complex"/>
    <property type="evidence" value="ECO:0007669"/>
    <property type="project" value="InterPro"/>
</dbReference>
<reference evidence="1" key="1">
    <citation type="submission" date="2007-10" db="EMBL/GenBank/DDBJ databases">
        <title>NEDO human cDNA sequencing project focused on splicing variants.</title>
        <authorList>
            <person name="Wakamatsu A."/>
            <person name="Yamamoto J."/>
            <person name="Kimura K."/>
            <person name="Ishii S."/>
            <person name="Watanabe K."/>
            <person name="Sugiyama A."/>
            <person name="Murakawa K."/>
            <person name="Kaida T."/>
            <person name="Tsuchiya K."/>
            <person name="Fukuzumi Y."/>
            <person name="Kumagai A."/>
            <person name="Oishi Y."/>
            <person name="Yamamoto S."/>
            <person name="Ono Y."/>
            <person name="Komori Y."/>
            <person name="Yamazaki M."/>
            <person name="Kisu Y."/>
            <person name="Nishikawa T."/>
            <person name="Sugano S."/>
            <person name="Nomura N."/>
            <person name="Isogai T."/>
        </authorList>
    </citation>
    <scope>NUCLEOTIDE SEQUENCE</scope>
    <source>
        <tissue evidence="1">Small intestine</tissue>
    </source>
</reference>
<name>B4DV34_HUMAN</name>
<dbReference type="PeptideAtlas" id="B4DV34"/>
<sequence>MHGSAALRVWEQQVGLLLRGRLCSSAVEVSIDCPWSIYSTVIALTFSVPFRTTHSLLSSGTRKYVQVCVQNLSELDFQLSDSYLVDTGDSTDLQLVPLNTQSQQPIYSKQSVFFVWELKWTEEPPPSLHCRFSVGFSPASEEQLSISLKPYTYEFKVENFFTLYNVKAEIFPPSGMEYCRTGSLCSLEVLITRLSDLLEVDKDEALTESDEHFSTKLMYEGRWSRTHGLKQSSRLGLPECWDYRCEALHSAYLAF</sequence>
<proteinExistence type="evidence at transcript level"/>
<dbReference type="InterPro" id="IPR045126">
    <property type="entry name" value="TRAPPC10/Trs130"/>
</dbReference>
<keyword evidence="1" id="KW-0472">Membrane</keyword>
<accession>B4DV34</accession>
<dbReference type="EMBL" id="AK300912">
    <property type="protein sequence ID" value="BAG62546.1"/>
    <property type="molecule type" value="mRNA"/>
</dbReference>
<keyword evidence="1" id="KW-0812">Transmembrane</keyword>
<dbReference type="AlphaFoldDB" id="B4DV34"/>
<protein>
    <submittedName>
        <fullName evidence="1">cDNA FLJ54817, highly similar to Transmembrane protein 1</fullName>
    </submittedName>
</protein>
<organism evidence="1">
    <name type="scientific">Homo sapiens</name>
    <name type="common">Human</name>
    <dbReference type="NCBI Taxonomy" id="9606"/>
    <lineage>
        <taxon>Eukaryota</taxon>
        <taxon>Metazoa</taxon>
        <taxon>Chordata</taxon>
        <taxon>Craniata</taxon>
        <taxon>Vertebrata</taxon>
        <taxon>Euteleostomi</taxon>
        <taxon>Mammalia</taxon>
        <taxon>Eutheria</taxon>
        <taxon>Euarchontoglires</taxon>
        <taxon>Primates</taxon>
        <taxon>Haplorrhini</taxon>
        <taxon>Catarrhini</taxon>
        <taxon>Hominidae</taxon>
        <taxon>Homo</taxon>
    </lineage>
</organism>
<evidence type="ECO:0000313" key="1">
    <source>
        <dbReference type="EMBL" id="BAG62546.1"/>
    </source>
</evidence>